<evidence type="ECO:0000313" key="1">
    <source>
        <dbReference type="EMBL" id="AWY08610.1"/>
    </source>
</evidence>
<proteinExistence type="predicted"/>
<accession>A0A2Z4QEA7</accession>
<gene>
    <name evidence="1" type="ORF">Alexandra_235</name>
</gene>
<reference evidence="1 2" key="1">
    <citation type="submission" date="2018-04" db="EMBL/GenBank/DDBJ databases">
        <authorList>
            <person name="Go L.Y."/>
            <person name="Mitchell J.A."/>
        </authorList>
    </citation>
    <scope>NUCLEOTIDE SEQUENCE [LARGE SCALE GENOMIC DNA]</scope>
</reference>
<sequence>MSIQKDYERSMRRLKESVYRKEQLGYVVPRCVADVLAKVRSPQQVVSRKYLVMLMLFSQTCEALGSTLAMREQLVVKMTNLSRKHPTPDISRKIRRLDELVISQDRNIESQRLLLDYRGGVLLDILDGKEPNSRYT</sequence>
<name>A0A2Z4QEA7_9CAUD</name>
<protein>
    <submittedName>
        <fullName evidence="1">Uncharacterized protein</fullName>
    </submittedName>
</protein>
<organism evidence="1 2">
    <name type="scientific">Erwinia phage vB_EamM_Alexandra</name>
    <dbReference type="NCBI Taxonomy" id="2201424"/>
    <lineage>
        <taxon>Viruses</taxon>
        <taxon>Duplodnaviria</taxon>
        <taxon>Heunggongvirae</taxon>
        <taxon>Uroviricota</taxon>
        <taxon>Caudoviricetes</taxon>
        <taxon>Alexandravirus</taxon>
        <taxon>Alexandravirus alexandra</taxon>
    </lineage>
</organism>
<keyword evidence="2" id="KW-1185">Reference proteome</keyword>
<evidence type="ECO:0000313" key="2">
    <source>
        <dbReference type="Proteomes" id="UP000251795"/>
    </source>
</evidence>
<dbReference type="EMBL" id="MH248138">
    <property type="protein sequence ID" value="AWY08610.1"/>
    <property type="molecule type" value="Genomic_DNA"/>
</dbReference>
<dbReference type="Proteomes" id="UP000251795">
    <property type="component" value="Segment"/>
</dbReference>